<evidence type="ECO:0000313" key="1">
    <source>
        <dbReference type="EMBL" id="PKB95413.1"/>
    </source>
</evidence>
<protein>
    <submittedName>
        <fullName evidence="1">Uncharacterized protein</fullName>
    </submittedName>
</protein>
<evidence type="ECO:0000313" key="2">
    <source>
        <dbReference type="Proteomes" id="UP000232722"/>
    </source>
</evidence>
<dbReference type="SUPFAM" id="SSF56112">
    <property type="entry name" value="Protein kinase-like (PK-like)"/>
    <property type="match status" value="1"/>
</dbReference>
<gene>
    <name evidence="1" type="ORF">RhiirA5_436765</name>
</gene>
<proteinExistence type="predicted"/>
<reference evidence="1 2" key="2">
    <citation type="submission" date="2017-09" db="EMBL/GenBank/DDBJ databases">
        <title>Extensive intraspecific genome diversity in a model arbuscular mycorrhizal fungus.</title>
        <authorList>
            <person name="Chen E.C."/>
            <person name="Morin E."/>
            <person name="Beaudet D."/>
            <person name="Noel J."/>
            <person name="Ndikumana S."/>
            <person name="Charron P."/>
            <person name="St-Onge C."/>
            <person name="Giorgi J."/>
            <person name="Grigoriev I.V."/>
            <person name="Roux C."/>
            <person name="Martin F.M."/>
            <person name="Corradi N."/>
        </authorList>
    </citation>
    <scope>NUCLEOTIDE SEQUENCE [LARGE SCALE GENOMIC DNA]</scope>
    <source>
        <strain evidence="1 2">A5</strain>
    </source>
</reference>
<organism evidence="1 2">
    <name type="scientific">Rhizophagus irregularis</name>
    <dbReference type="NCBI Taxonomy" id="588596"/>
    <lineage>
        <taxon>Eukaryota</taxon>
        <taxon>Fungi</taxon>
        <taxon>Fungi incertae sedis</taxon>
        <taxon>Mucoromycota</taxon>
        <taxon>Glomeromycotina</taxon>
        <taxon>Glomeromycetes</taxon>
        <taxon>Glomerales</taxon>
        <taxon>Glomeraceae</taxon>
        <taxon>Rhizophagus</taxon>
    </lineage>
</organism>
<dbReference type="AlphaFoldDB" id="A0A2N0NLF7"/>
<dbReference type="Proteomes" id="UP000232722">
    <property type="component" value="Unassembled WGS sequence"/>
</dbReference>
<sequence>MTSVKEWIEEEIKNKRIHYFEYDKFNQSSNQRNLIEELSVNSKEINEDNYEFVKELEITFYILKLLREVDYHQKNKSFRTLHFGVEYANEGSLRDYLKKRFNSLKWNDKIQMALDITSDNFNKYLIANLGLSKKLKEVMTSNSSCIGMGLGVLLGNSSGRPLLSNYPQDTTLAFHISDNNLREDPIEGTSPKYQQLYQ</sequence>
<reference evidence="1 2" key="1">
    <citation type="submission" date="2016-04" db="EMBL/GenBank/DDBJ databases">
        <title>Genome analyses suggest a sexual origin of heterokaryosis in a supposedly ancient asexual fungus.</title>
        <authorList>
            <person name="Ropars J."/>
            <person name="Sedzielewska K."/>
            <person name="Noel J."/>
            <person name="Charron P."/>
            <person name="Farinelli L."/>
            <person name="Marton T."/>
            <person name="Kruger M."/>
            <person name="Pelin A."/>
            <person name="Brachmann A."/>
            <person name="Corradi N."/>
        </authorList>
    </citation>
    <scope>NUCLEOTIDE SEQUENCE [LARGE SCALE GENOMIC DNA]</scope>
    <source>
        <strain evidence="1 2">A5</strain>
    </source>
</reference>
<accession>A0A2N0NLF7</accession>
<name>A0A2N0NLF7_9GLOM</name>
<comment type="caution">
    <text evidence="1">The sequence shown here is derived from an EMBL/GenBank/DDBJ whole genome shotgun (WGS) entry which is preliminary data.</text>
</comment>
<dbReference type="EMBL" id="LLXJ01004815">
    <property type="protein sequence ID" value="PKB95413.1"/>
    <property type="molecule type" value="Genomic_DNA"/>
</dbReference>
<dbReference type="VEuPathDB" id="FungiDB:FUN_023694"/>
<dbReference type="Gene3D" id="1.10.510.10">
    <property type="entry name" value="Transferase(Phosphotransferase) domain 1"/>
    <property type="match status" value="1"/>
</dbReference>
<dbReference type="VEuPathDB" id="FungiDB:RhiirA1_403976"/>
<dbReference type="InterPro" id="IPR011009">
    <property type="entry name" value="Kinase-like_dom_sf"/>
</dbReference>